<evidence type="ECO:0000256" key="1">
    <source>
        <dbReference type="ARBA" id="ARBA00001974"/>
    </source>
</evidence>
<evidence type="ECO:0000256" key="2">
    <source>
        <dbReference type="ARBA" id="ARBA00004362"/>
    </source>
</evidence>
<evidence type="ECO:0000256" key="6">
    <source>
        <dbReference type="ARBA" id="ARBA00048448"/>
    </source>
</evidence>
<evidence type="ECO:0000256" key="5">
    <source>
        <dbReference type="ARBA" id="ARBA00045409"/>
    </source>
</evidence>
<evidence type="ECO:0000256" key="9">
    <source>
        <dbReference type="RuleBase" id="RU362067"/>
    </source>
</evidence>
<keyword evidence="9" id="KW-0274">FAD</keyword>
<evidence type="ECO:0000256" key="3">
    <source>
        <dbReference type="ARBA" id="ARBA00005995"/>
    </source>
</evidence>
<keyword evidence="4 9" id="KW-0560">Oxidoreductase</keyword>
<feature type="domain" description="Amine oxidase" evidence="10">
    <location>
        <begin position="23"/>
        <end position="465"/>
    </location>
</feature>
<dbReference type="Proteomes" id="UP001235939">
    <property type="component" value="Chromosome 02"/>
</dbReference>
<accession>A0ABY6K5C7</accession>
<dbReference type="SUPFAM" id="SSF51905">
    <property type="entry name" value="FAD/NAD(P)-binding domain"/>
    <property type="match status" value="1"/>
</dbReference>
<dbReference type="InterPro" id="IPR036188">
    <property type="entry name" value="FAD/NAD-bd_sf"/>
</dbReference>
<evidence type="ECO:0000313" key="11">
    <source>
        <dbReference type="EMBL" id="UYV64061.1"/>
    </source>
</evidence>
<comment type="catalytic activity">
    <reaction evidence="6">
        <text>a secondary aliphatic amine + O2 + H2O = a primary amine + an aldehyde + H2O2</text>
        <dbReference type="Rhea" id="RHEA:26414"/>
        <dbReference type="ChEBI" id="CHEBI:15377"/>
        <dbReference type="ChEBI" id="CHEBI:15379"/>
        <dbReference type="ChEBI" id="CHEBI:16240"/>
        <dbReference type="ChEBI" id="CHEBI:17478"/>
        <dbReference type="ChEBI" id="CHEBI:58855"/>
        <dbReference type="ChEBI" id="CHEBI:65296"/>
        <dbReference type="EC" id="1.4.3.4"/>
    </reaction>
</comment>
<name>A0ABY6K5C7_9ARAC</name>
<dbReference type="InterPro" id="IPR001613">
    <property type="entry name" value="Flavin_amine_oxidase"/>
</dbReference>
<proteinExistence type="inferred from homology"/>
<gene>
    <name evidence="11" type="ORF">LAZ67_2006427</name>
</gene>
<dbReference type="Gene3D" id="1.10.405.10">
    <property type="entry name" value="Guanine Nucleotide Dissociation Inhibitor, domain 1"/>
    <property type="match status" value="1"/>
</dbReference>
<evidence type="ECO:0000256" key="7">
    <source>
        <dbReference type="ARBA" id="ARBA00049354"/>
    </source>
</evidence>
<dbReference type="Gene3D" id="3.50.50.60">
    <property type="entry name" value="FAD/NAD(P)-binding domain"/>
    <property type="match status" value="1"/>
</dbReference>
<evidence type="ECO:0000256" key="8">
    <source>
        <dbReference type="ARBA" id="ARBA00049430"/>
    </source>
</evidence>
<keyword evidence="12" id="KW-1185">Reference proteome</keyword>
<evidence type="ECO:0000259" key="10">
    <source>
        <dbReference type="Pfam" id="PF01593"/>
    </source>
</evidence>
<dbReference type="PANTHER" id="PTHR43563">
    <property type="entry name" value="AMINE OXIDASE"/>
    <property type="match status" value="1"/>
</dbReference>
<comment type="cofactor">
    <cofactor evidence="1 9">
        <name>FAD</name>
        <dbReference type="ChEBI" id="CHEBI:57692"/>
    </cofactor>
</comment>
<dbReference type="EC" id="1.4.3.-" evidence="9"/>
<dbReference type="SUPFAM" id="SSF54373">
    <property type="entry name" value="FAD-linked reductases, C-terminal domain"/>
    <property type="match status" value="1"/>
</dbReference>
<comment type="catalytic activity">
    <reaction evidence="8">
        <text>N-acetylputrescine + O2 + H2O = 4-acetamidobutanal + H2O2 + NH4(+)</text>
        <dbReference type="Rhea" id="RHEA:70283"/>
        <dbReference type="ChEBI" id="CHEBI:7386"/>
        <dbReference type="ChEBI" id="CHEBI:15377"/>
        <dbReference type="ChEBI" id="CHEBI:15379"/>
        <dbReference type="ChEBI" id="CHEBI:16240"/>
        <dbReference type="ChEBI" id="CHEBI:28938"/>
        <dbReference type="ChEBI" id="CHEBI:58263"/>
    </reaction>
    <physiologicalReaction direction="left-to-right" evidence="8">
        <dbReference type="Rhea" id="RHEA:70284"/>
    </physiologicalReaction>
</comment>
<keyword evidence="9" id="KW-0285">Flavoprotein</keyword>
<dbReference type="Pfam" id="PF01593">
    <property type="entry name" value="Amino_oxidase"/>
    <property type="match status" value="1"/>
</dbReference>
<protein>
    <recommendedName>
        <fullName evidence="9">Amine oxidase</fullName>
        <ecNumber evidence="9">1.4.3.-</ecNumber>
    </recommendedName>
</protein>
<comment type="similarity">
    <text evidence="3 9">Belongs to the flavin monoamine oxidase family.</text>
</comment>
<comment type="function">
    <text evidence="5">Catalyzes the oxidative deamination of primary and some secondary amines such as neurotransmitters, and exogenous amines including the tertiary amine, neurotoxin 1-methyl-4-phenyl-1,2,3,6-tetrahydropyridine (MPTP), with concomitant reduction of oxygen to hydrogen peroxide and participates in the metabolism of neuroactive and vasoactive amines in the central nervous system and peripheral tissues. Preferentially degrades benzylamine and phenylethylamine.</text>
</comment>
<organism evidence="11 12">
    <name type="scientific">Cordylochernes scorpioides</name>
    <dbReference type="NCBI Taxonomy" id="51811"/>
    <lineage>
        <taxon>Eukaryota</taxon>
        <taxon>Metazoa</taxon>
        <taxon>Ecdysozoa</taxon>
        <taxon>Arthropoda</taxon>
        <taxon>Chelicerata</taxon>
        <taxon>Arachnida</taxon>
        <taxon>Pseudoscorpiones</taxon>
        <taxon>Cheliferoidea</taxon>
        <taxon>Chernetidae</taxon>
        <taxon>Cordylochernes</taxon>
    </lineage>
</organism>
<reference evidence="11 12" key="1">
    <citation type="submission" date="2022-01" db="EMBL/GenBank/DDBJ databases">
        <title>A chromosomal length assembly of Cordylochernes scorpioides.</title>
        <authorList>
            <person name="Zeh D."/>
            <person name="Zeh J."/>
        </authorList>
    </citation>
    <scope>NUCLEOTIDE SEQUENCE [LARGE SCALE GENOMIC DNA]</scope>
    <source>
        <strain evidence="11">IN4F17</strain>
        <tissue evidence="11">Whole Body</tissue>
    </source>
</reference>
<evidence type="ECO:0000313" key="12">
    <source>
        <dbReference type="Proteomes" id="UP001235939"/>
    </source>
</evidence>
<dbReference type="EMBL" id="CP092864">
    <property type="protein sequence ID" value="UYV64061.1"/>
    <property type="molecule type" value="Genomic_DNA"/>
</dbReference>
<evidence type="ECO:0000256" key="4">
    <source>
        <dbReference type="ARBA" id="ARBA00023002"/>
    </source>
</evidence>
<dbReference type="InterPro" id="IPR050703">
    <property type="entry name" value="Flavin_MAO"/>
</dbReference>
<dbReference type="InterPro" id="IPR002937">
    <property type="entry name" value="Amino_oxidase"/>
</dbReference>
<dbReference type="Gene3D" id="3.90.660.10">
    <property type="match status" value="1"/>
</dbReference>
<dbReference type="PANTHER" id="PTHR43563:SF1">
    <property type="entry name" value="AMINE OXIDASE [FLAVIN-CONTAINING] B"/>
    <property type="match status" value="1"/>
</dbReference>
<dbReference type="PRINTS" id="PR00757">
    <property type="entry name" value="AMINEOXDASEF"/>
</dbReference>
<comment type="catalytic activity">
    <reaction evidence="7">
        <text>benzylamine + O2 + H2O = benzaldehyde + H2O2 + NH4(+)</text>
        <dbReference type="Rhea" id="RHEA:59424"/>
        <dbReference type="ChEBI" id="CHEBI:15377"/>
        <dbReference type="ChEBI" id="CHEBI:15379"/>
        <dbReference type="ChEBI" id="CHEBI:16240"/>
        <dbReference type="ChEBI" id="CHEBI:17169"/>
        <dbReference type="ChEBI" id="CHEBI:28938"/>
        <dbReference type="ChEBI" id="CHEBI:225238"/>
    </reaction>
    <physiologicalReaction direction="left-to-right" evidence="7">
        <dbReference type="Rhea" id="RHEA:59425"/>
    </physiologicalReaction>
</comment>
<comment type="subcellular location">
    <subcellularLocation>
        <location evidence="2">Mitochondrion outer membrane</location>
        <topology evidence="2">Single-pass type IV membrane protein</topology>
        <orientation evidence="2">Cytoplasmic side</orientation>
    </subcellularLocation>
</comment>
<sequence length="546" mass="62019">MCNLDLLRVSETVGIVQDPKVGYVDLGGSYIGPTQDRVLRLVKELGIKLYVVNEEQDLIFFRDGKRWRFNDDIFPLFLNIFSYLDLNHIFKKLDDMGKQIPIREPWTCPHANEWDTMSFKEFLDKECWTKGAKQYMEMLMSLIVTVNGHEGSLLWFLWYLQQCGGMLRVISTTNGGQERKCVGGSQQISLRLADRLKGEEVCVDSQIPDLTCGGCADKLVLSSPVVKITQVDNRVELQTLNGRTYRANYVIMALSPTLQSKIHYDPPMPALRNQLMQRCPMGSVMKCILYYERPFWRDLANCGRVHAGFCGSTFIASDTEHPCVATFDDTKPDGSYPAIIGFNVADTVRANHVLSMEDRKMLFARSMAKVFGSDEALKVVHYEEKNWMEEQYSGGCYVGTFPPGFLTRFGKFDGDFALHTITALCRVIREPVGRIHYAGTETATHWAGYMEGAVQAGERAAREVLCQMGRLPESLVWQEEPPSQVRPTGGMTLTTDRSEQRSHFKEFEIVLRNQEDKLRETLLLIAELKVVDGLPQNQQIVDLELL</sequence>